<dbReference type="SUPFAM" id="SSF46785">
    <property type="entry name" value="Winged helix' DNA-binding domain"/>
    <property type="match status" value="1"/>
</dbReference>
<dbReference type="GO" id="GO:0003677">
    <property type="term" value="F:DNA binding"/>
    <property type="evidence" value="ECO:0007669"/>
    <property type="project" value="UniProtKB-KW"/>
</dbReference>
<keyword evidence="3" id="KW-0238">DNA-binding</keyword>
<comment type="similarity">
    <text evidence="5">Belongs to the SarZ family.</text>
</comment>
<evidence type="ECO:0000256" key="4">
    <source>
        <dbReference type="ARBA" id="ARBA00023163"/>
    </source>
</evidence>
<evidence type="ECO:0000256" key="7">
    <source>
        <dbReference type="ARBA" id="ARBA00047207"/>
    </source>
</evidence>
<accession>A0A9D1TIQ1</accession>
<name>A0A9D1TIQ1_9FIRM</name>
<dbReference type="GO" id="GO:0005737">
    <property type="term" value="C:cytoplasm"/>
    <property type="evidence" value="ECO:0007669"/>
    <property type="project" value="UniProtKB-SubCell"/>
</dbReference>
<protein>
    <recommendedName>
        <fullName evidence="6">HTH-type transcriptional regulator SarZ</fullName>
    </recommendedName>
    <alternativeName>
        <fullName evidence="7">Staphylococcal accessory regulator Z</fullName>
    </alternativeName>
</protein>
<organism evidence="10 11">
    <name type="scientific">Candidatus Butyricicoccus avistercoris</name>
    <dbReference type="NCBI Taxonomy" id="2838518"/>
    <lineage>
        <taxon>Bacteria</taxon>
        <taxon>Bacillati</taxon>
        <taxon>Bacillota</taxon>
        <taxon>Clostridia</taxon>
        <taxon>Eubacteriales</taxon>
        <taxon>Butyricicoccaceae</taxon>
        <taxon>Butyricicoccus</taxon>
    </lineage>
</organism>
<dbReference type="InterPro" id="IPR036388">
    <property type="entry name" value="WH-like_DNA-bd_sf"/>
</dbReference>
<reference evidence="10" key="1">
    <citation type="journal article" date="2021" name="PeerJ">
        <title>Extensive microbial diversity within the chicken gut microbiome revealed by metagenomics and culture.</title>
        <authorList>
            <person name="Gilroy R."/>
            <person name="Ravi A."/>
            <person name="Getino M."/>
            <person name="Pursley I."/>
            <person name="Horton D.L."/>
            <person name="Alikhan N.F."/>
            <person name="Baker D."/>
            <person name="Gharbi K."/>
            <person name="Hall N."/>
            <person name="Watson M."/>
            <person name="Adriaenssens E.M."/>
            <person name="Foster-Nyarko E."/>
            <person name="Jarju S."/>
            <person name="Secka A."/>
            <person name="Antonio M."/>
            <person name="Oren A."/>
            <person name="Chaudhuri R.R."/>
            <person name="La Ragione R."/>
            <person name="Hildebrand F."/>
            <person name="Pallen M.J."/>
        </authorList>
    </citation>
    <scope>NUCLEOTIDE SEQUENCE</scope>
    <source>
        <strain evidence="10">CHK193-4272</strain>
    </source>
</reference>
<feature type="domain" description="HTH marR-type" evidence="9">
    <location>
        <begin position="5"/>
        <end position="137"/>
    </location>
</feature>
<evidence type="ECO:0000256" key="1">
    <source>
        <dbReference type="ARBA" id="ARBA00004496"/>
    </source>
</evidence>
<evidence type="ECO:0000259" key="9">
    <source>
        <dbReference type="PROSITE" id="PS50995"/>
    </source>
</evidence>
<evidence type="ECO:0000313" key="11">
    <source>
        <dbReference type="Proteomes" id="UP000886808"/>
    </source>
</evidence>
<dbReference type="AlphaFoldDB" id="A0A9D1TIQ1"/>
<evidence type="ECO:0000256" key="3">
    <source>
        <dbReference type="ARBA" id="ARBA00023125"/>
    </source>
</evidence>
<sequence>MNKEHVTILKFISILQRNTNRYFDLMLDEYGIGSGQQFFLLRIYENQDITMLDLSRLGSFDKGTVTKAVQKLTEEDYVTVTTDQNDKRVRHLHTTDKALPVIEKLYEVRNEWLNSILRDLDEDERLKLFNTLDDISYTSSNVIQKIISEKGEKNE</sequence>
<dbReference type="PROSITE" id="PS50042">
    <property type="entry name" value="CNMP_BINDING_3"/>
    <property type="match status" value="1"/>
</dbReference>
<proteinExistence type="inferred from homology"/>
<dbReference type="InterPro" id="IPR000595">
    <property type="entry name" value="cNMP-bd_dom"/>
</dbReference>
<dbReference type="PROSITE" id="PS50995">
    <property type="entry name" value="HTH_MARR_2"/>
    <property type="match status" value="1"/>
</dbReference>
<comment type="subcellular location">
    <subcellularLocation>
        <location evidence="1">Cytoplasm</location>
    </subcellularLocation>
</comment>
<comment type="caution">
    <text evidence="10">The sequence shown here is derived from an EMBL/GenBank/DDBJ whole genome shotgun (WGS) entry which is preliminary data.</text>
</comment>
<dbReference type="InterPro" id="IPR036390">
    <property type="entry name" value="WH_DNA-bd_sf"/>
</dbReference>
<gene>
    <name evidence="10" type="ORF">H9746_07130</name>
</gene>
<feature type="domain" description="Cyclic nucleotide-binding" evidence="8">
    <location>
        <begin position="116"/>
        <end position="155"/>
    </location>
</feature>
<dbReference type="Proteomes" id="UP000886808">
    <property type="component" value="Unassembled WGS sequence"/>
</dbReference>
<dbReference type="Pfam" id="PF22381">
    <property type="entry name" value="Staph_reg_Sar_Rot"/>
    <property type="match status" value="1"/>
</dbReference>
<dbReference type="InterPro" id="IPR000835">
    <property type="entry name" value="HTH_MarR-typ"/>
</dbReference>
<keyword evidence="4" id="KW-0804">Transcription</keyword>
<evidence type="ECO:0000259" key="8">
    <source>
        <dbReference type="PROSITE" id="PS50042"/>
    </source>
</evidence>
<reference evidence="10" key="2">
    <citation type="submission" date="2021-04" db="EMBL/GenBank/DDBJ databases">
        <authorList>
            <person name="Gilroy R."/>
        </authorList>
    </citation>
    <scope>NUCLEOTIDE SEQUENCE</scope>
    <source>
        <strain evidence="10">CHK193-4272</strain>
    </source>
</reference>
<dbReference type="EMBL" id="DXIE01000039">
    <property type="protein sequence ID" value="HIV62596.1"/>
    <property type="molecule type" value="Genomic_DNA"/>
</dbReference>
<dbReference type="PANTHER" id="PTHR42756:SF2">
    <property type="entry name" value="MARR FAMILY REGULATORY PROTEIN"/>
    <property type="match status" value="1"/>
</dbReference>
<dbReference type="Gene3D" id="1.10.10.10">
    <property type="entry name" value="Winged helix-like DNA-binding domain superfamily/Winged helix DNA-binding domain"/>
    <property type="match status" value="1"/>
</dbReference>
<keyword evidence="2" id="KW-0805">Transcription regulation</keyword>
<evidence type="ECO:0000256" key="5">
    <source>
        <dbReference type="ARBA" id="ARBA00046337"/>
    </source>
</evidence>
<evidence type="ECO:0000256" key="2">
    <source>
        <dbReference type="ARBA" id="ARBA00023015"/>
    </source>
</evidence>
<dbReference type="InterPro" id="IPR055166">
    <property type="entry name" value="Transc_reg_Sar_Rot_HTH"/>
</dbReference>
<evidence type="ECO:0000313" key="10">
    <source>
        <dbReference type="EMBL" id="HIV62596.1"/>
    </source>
</evidence>
<dbReference type="SMART" id="SM00347">
    <property type="entry name" value="HTH_MARR"/>
    <property type="match status" value="1"/>
</dbReference>
<dbReference type="GO" id="GO:0003700">
    <property type="term" value="F:DNA-binding transcription factor activity"/>
    <property type="evidence" value="ECO:0007669"/>
    <property type="project" value="InterPro"/>
</dbReference>
<evidence type="ECO:0000256" key="6">
    <source>
        <dbReference type="ARBA" id="ARBA00047188"/>
    </source>
</evidence>
<dbReference type="PANTHER" id="PTHR42756">
    <property type="entry name" value="TRANSCRIPTIONAL REGULATOR, MARR"/>
    <property type="match status" value="1"/>
</dbReference>